<sequence>MAFSCFQWIVGGWSQQLTAGDQKHAPEGEVSAETCVESWISTDAAGWSQQLTTGDQKHAPEGEVSAETCVESWISTDAAGWSQQLTTGDQKHAPEVETAEPKLKVLPTLNLPVLDGPGYKEYLKEKCKAVELPDYVPILPRSQDDEKWPLVTKVEVLKKWEGEVSAETCVESWISTDAAGSSQQLTTGDQKHAPEVETAEPKSKVLPMLNLPVLDGPGESPSETKTAPEGDDGDVKADKADKADKVTKNTSKRNARLPLMVQAVELPDYVPILPRSQDDEKWPLVTKVEVLKKWEAPKRPPKPMPQIVTGRRQDRRFYGKALKRVPFELPNSRGSKWFQVPRWDPRPADYASLPEGMLLVFSQDGRRAIGQQPPDRCNAIPAIPLVYRVHHPIAAQSSWQVQISQPPGLRMVAVPAVPA</sequence>
<organism evidence="2">
    <name type="scientific">Cladocopium goreaui</name>
    <dbReference type="NCBI Taxonomy" id="2562237"/>
    <lineage>
        <taxon>Eukaryota</taxon>
        <taxon>Sar</taxon>
        <taxon>Alveolata</taxon>
        <taxon>Dinophyceae</taxon>
        <taxon>Suessiales</taxon>
        <taxon>Symbiodiniaceae</taxon>
        <taxon>Cladocopium</taxon>
    </lineage>
</organism>
<keyword evidence="4" id="KW-1185">Reference proteome</keyword>
<dbReference type="Proteomes" id="UP001152797">
    <property type="component" value="Unassembled WGS sequence"/>
</dbReference>
<dbReference type="EMBL" id="CAMXCT020004746">
    <property type="protein sequence ID" value="CAL1163595.1"/>
    <property type="molecule type" value="Genomic_DNA"/>
</dbReference>
<proteinExistence type="predicted"/>
<feature type="compositionally biased region" description="Basic and acidic residues" evidence="1">
    <location>
        <begin position="189"/>
        <end position="203"/>
    </location>
</feature>
<feature type="compositionally biased region" description="Basic and acidic residues" evidence="1">
    <location>
        <begin position="233"/>
        <end position="247"/>
    </location>
</feature>
<feature type="region of interest" description="Disordered" evidence="1">
    <location>
        <begin position="179"/>
        <end position="249"/>
    </location>
</feature>
<evidence type="ECO:0000313" key="3">
    <source>
        <dbReference type="EMBL" id="CAL1163595.1"/>
    </source>
</evidence>
<reference evidence="3" key="2">
    <citation type="submission" date="2024-04" db="EMBL/GenBank/DDBJ databases">
        <authorList>
            <person name="Chen Y."/>
            <person name="Shah S."/>
            <person name="Dougan E. K."/>
            <person name="Thang M."/>
            <person name="Chan C."/>
        </authorList>
    </citation>
    <scope>NUCLEOTIDE SEQUENCE [LARGE SCALE GENOMIC DNA]</scope>
</reference>
<gene>
    <name evidence="2" type="ORF">C1SCF055_LOCUS35506</name>
</gene>
<evidence type="ECO:0000313" key="2">
    <source>
        <dbReference type="EMBL" id="CAI4010220.1"/>
    </source>
</evidence>
<protein>
    <submittedName>
        <fullName evidence="2">Uncharacterized protein</fullName>
    </submittedName>
</protein>
<name>A0A9P1DHE4_9DINO</name>
<evidence type="ECO:0000256" key="1">
    <source>
        <dbReference type="SAM" id="MobiDB-lite"/>
    </source>
</evidence>
<comment type="caution">
    <text evidence="2">The sequence shown here is derived from an EMBL/GenBank/DDBJ whole genome shotgun (WGS) entry which is preliminary data.</text>
</comment>
<reference evidence="2" key="1">
    <citation type="submission" date="2022-10" db="EMBL/GenBank/DDBJ databases">
        <authorList>
            <person name="Chen Y."/>
            <person name="Dougan E. K."/>
            <person name="Chan C."/>
            <person name="Rhodes N."/>
            <person name="Thang M."/>
        </authorList>
    </citation>
    <scope>NUCLEOTIDE SEQUENCE</scope>
</reference>
<feature type="compositionally biased region" description="Polar residues" evidence="1">
    <location>
        <begin position="179"/>
        <end position="188"/>
    </location>
</feature>
<evidence type="ECO:0000313" key="4">
    <source>
        <dbReference type="Proteomes" id="UP001152797"/>
    </source>
</evidence>
<dbReference type="EMBL" id="CAMXCT030004746">
    <property type="protein sequence ID" value="CAL4797532.1"/>
    <property type="molecule type" value="Genomic_DNA"/>
</dbReference>
<accession>A0A9P1DHE4</accession>
<dbReference type="EMBL" id="CAMXCT010004746">
    <property type="protein sequence ID" value="CAI4010220.1"/>
    <property type="molecule type" value="Genomic_DNA"/>
</dbReference>
<dbReference type="AlphaFoldDB" id="A0A9P1DHE4"/>